<feature type="compositionally biased region" description="Basic and acidic residues" evidence="1">
    <location>
        <begin position="121"/>
        <end position="133"/>
    </location>
</feature>
<gene>
    <name evidence="4" type="ORF">BD410DRAFT_829522</name>
</gene>
<proteinExistence type="predicted"/>
<feature type="region of interest" description="Disordered" evidence="1">
    <location>
        <begin position="245"/>
        <end position="279"/>
    </location>
</feature>
<feature type="domain" description="Telomerase activating protein Est1-like N-terminal" evidence="3">
    <location>
        <begin position="91"/>
        <end position="245"/>
    </location>
</feature>
<reference evidence="4 5" key="1">
    <citation type="submission" date="2018-06" db="EMBL/GenBank/DDBJ databases">
        <title>A transcriptomic atlas of mushroom development highlights an independent origin of complex multicellularity.</title>
        <authorList>
            <consortium name="DOE Joint Genome Institute"/>
            <person name="Krizsan K."/>
            <person name="Almasi E."/>
            <person name="Merenyi Z."/>
            <person name="Sahu N."/>
            <person name="Viragh M."/>
            <person name="Koszo T."/>
            <person name="Mondo S."/>
            <person name="Kiss B."/>
            <person name="Balint B."/>
            <person name="Kues U."/>
            <person name="Barry K."/>
            <person name="Hegedus J.C."/>
            <person name="Henrissat B."/>
            <person name="Johnson J."/>
            <person name="Lipzen A."/>
            <person name="Ohm R."/>
            <person name="Nagy I."/>
            <person name="Pangilinan J."/>
            <person name="Yan J."/>
            <person name="Xiong Y."/>
            <person name="Grigoriev I.V."/>
            <person name="Hibbett D.S."/>
            <person name="Nagy L.G."/>
        </authorList>
    </citation>
    <scope>NUCLEOTIDE SEQUENCE [LARGE SCALE GENOMIC DNA]</scope>
    <source>
        <strain evidence="4 5">SZMC22713</strain>
    </source>
</reference>
<dbReference type="STRING" id="50990.A0A4Y7PZY8"/>
<dbReference type="PANTHER" id="PTHR15696:SF36">
    <property type="entry name" value="NONSENSE-MEDIATED MRNA DECAY FACTOR"/>
    <property type="match status" value="1"/>
</dbReference>
<dbReference type="InterPro" id="IPR018834">
    <property type="entry name" value="DNA/RNA-bd_Est1-type"/>
</dbReference>
<organism evidence="4 5">
    <name type="scientific">Rickenella mellea</name>
    <dbReference type="NCBI Taxonomy" id="50990"/>
    <lineage>
        <taxon>Eukaryota</taxon>
        <taxon>Fungi</taxon>
        <taxon>Dikarya</taxon>
        <taxon>Basidiomycota</taxon>
        <taxon>Agaricomycotina</taxon>
        <taxon>Agaricomycetes</taxon>
        <taxon>Hymenochaetales</taxon>
        <taxon>Rickenellaceae</taxon>
        <taxon>Rickenella</taxon>
    </lineage>
</organism>
<dbReference type="InterPro" id="IPR011990">
    <property type="entry name" value="TPR-like_helical_dom_sf"/>
</dbReference>
<dbReference type="VEuPathDB" id="FungiDB:BD410DRAFT_829522"/>
<feature type="region of interest" description="Disordered" evidence="1">
    <location>
        <begin position="121"/>
        <end position="141"/>
    </location>
</feature>
<dbReference type="Proteomes" id="UP000294933">
    <property type="component" value="Unassembled WGS sequence"/>
</dbReference>
<name>A0A4Y7PZY8_9AGAM</name>
<dbReference type="OrthoDB" id="69928at2759"/>
<accession>A0A4Y7PZY8</accession>
<feature type="domain" description="DNA/RNA-binding" evidence="2">
    <location>
        <begin position="287"/>
        <end position="591"/>
    </location>
</feature>
<evidence type="ECO:0000259" key="2">
    <source>
        <dbReference type="Pfam" id="PF10373"/>
    </source>
</evidence>
<evidence type="ECO:0000259" key="3">
    <source>
        <dbReference type="Pfam" id="PF10374"/>
    </source>
</evidence>
<evidence type="ECO:0000313" key="4">
    <source>
        <dbReference type="EMBL" id="TDL20641.1"/>
    </source>
</evidence>
<dbReference type="Gene3D" id="1.25.40.10">
    <property type="entry name" value="Tetratricopeptide repeat domain"/>
    <property type="match status" value="1"/>
</dbReference>
<feature type="region of interest" description="Disordered" evidence="1">
    <location>
        <begin position="888"/>
        <end position="908"/>
    </location>
</feature>
<dbReference type="Pfam" id="PF10373">
    <property type="entry name" value="EST1_DNA_bind"/>
    <property type="match status" value="1"/>
</dbReference>
<feature type="compositionally biased region" description="Low complexity" evidence="1">
    <location>
        <begin position="830"/>
        <end position="844"/>
    </location>
</feature>
<protein>
    <recommendedName>
        <fullName evidence="6">DNA/RNA-binding domain-containing protein</fullName>
    </recommendedName>
</protein>
<dbReference type="SUPFAM" id="SSF48452">
    <property type="entry name" value="TPR-like"/>
    <property type="match status" value="1"/>
</dbReference>
<keyword evidence="5" id="KW-1185">Reference proteome</keyword>
<dbReference type="Pfam" id="PF10374">
    <property type="entry name" value="EST1"/>
    <property type="match status" value="1"/>
</dbReference>
<evidence type="ECO:0008006" key="6">
    <source>
        <dbReference type="Google" id="ProtNLM"/>
    </source>
</evidence>
<feature type="region of interest" description="Disordered" evidence="1">
    <location>
        <begin position="193"/>
        <end position="219"/>
    </location>
</feature>
<feature type="compositionally biased region" description="Pro residues" evidence="1">
    <location>
        <begin position="785"/>
        <end position="794"/>
    </location>
</feature>
<sequence length="1100" mass="120332">MTIASDLEADAPIPGLPGCTVPTLRVPLLQFLYFSPITNPPPESKGFSQDLKESVRSREPWDREVEFQRRNLRALQLKLLLLHPYSKESKDVETHLWMQTSYQFIASYKQRITALDRKLFSPHNQKRDARQDHANGGGGHQDYRRILSRFRQFLAEEEKFWMQLLVRFSRLFGLHEAQAALLALEIIPEDAENASKGGDSGRNIFPPEDGDPGPTPQAQRDSRLAIFSKCLVCLGDIARYREQYNESGGRPRAGHEDGFSPRKAGRGGKRGGGSLDAIPRPRNYTRAQTCYEHARLLVPDDGNASHQLAILASYHKDTFGSLLHYYRALCVRVPYDTASDNLNTVLKKGWEAYKAKKESKIEGVDSIPRLQVERFKEWVVVLHALWVLDGDESATKATKHAKTVISEFSTLVSNRVLPTDTISKVITLAVGALWKLRMIRDPSVKKDIKRDTVVEPLIAAHILDLFRTLLDIGYAQVQLGLAEVQAEAKEPMANGDVARDLAQRITAEFRRMLPALRIASKWLRSNFSYLSTAPTSFASSTALATSLSAFWGSYALFCSRLFDTFPKDRLPRLTSPLEEDVEMTGFSPIKKGLFAKAAPGTDDGLLDGQSQVHPNEEFLMRISDVLIDAACVAEMEKSPISFRAGKFALRDLSADTGVPMDDDDNHNLDGLSASAAAALASPPVDSLATIMESHPDPPRAIRDSDDDNTTQTSRTDDDPVRDAFRAALGGPVQSDVEDEVEEEDEIVWDPRASLSPLAKAIQPPLPSPPALTAMHNPNQNHSPLISPPRRPPPLASTSTTTTAQDLLNNVLGLGLGLGLPRTSSDLQRHSNANANAESSAPQASLLFGSGSPSAPTTSIWTSMGMGVERTPGAGQFAASSANTAKLASPLMQAQQHHHHQQQQQQQSYMSVPVPAPIGHGRSQSLSLSLSHTWNTNPNPNPNPGVAGAGAGYGLALSPPQPSPHAHQPASASLLPEHHAHFGIEAQQQMQQQQMQTSFMGQEGAMGMGMGLGSSSNSLMAAAAGSSYHTHAERYASGFDARHSHAHDLHAHAGHGHGHGSEGFMPLTDTEYHMPYHVARDPRLNPVFNTYIPPIQRAWNT</sequence>
<feature type="region of interest" description="Disordered" evidence="1">
    <location>
        <begin position="765"/>
        <end position="800"/>
    </location>
</feature>
<dbReference type="EMBL" id="ML170186">
    <property type="protein sequence ID" value="TDL20641.1"/>
    <property type="molecule type" value="Genomic_DNA"/>
</dbReference>
<feature type="region of interest" description="Disordered" evidence="1">
    <location>
        <begin position="688"/>
        <end position="721"/>
    </location>
</feature>
<feature type="compositionally biased region" description="Basic and acidic residues" evidence="1">
    <location>
        <begin position="693"/>
        <end position="703"/>
    </location>
</feature>
<dbReference type="PANTHER" id="PTHR15696">
    <property type="entry name" value="SMG-7 SUPPRESSOR WITH MORPHOLOGICAL EFFECT ON GENITALIA PROTEIN 7"/>
    <property type="match status" value="1"/>
</dbReference>
<evidence type="ECO:0000313" key="5">
    <source>
        <dbReference type="Proteomes" id="UP000294933"/>
    </source>
</evidence>
<feature type="compositionally biased region" description="Polar residues" evidence="1">
    <location>
        <begin position="850"/>
        <end position="860"/>
    </location>
</feature>
<evidence type="ECO:0000256" key="1">
    <source>
        <dbReference type="SAM" id="MobiDB-lite"/>
    </source>
</evidence>
<dbReference type="InterPro" id="IPR019458">
    <property type="entry name" value="Est1-like_N"/>
</dbReference>
<dbReference type="AlphaFoldDB" id="A0A4Y7PZY8"/>
<feature type="region of interest" description="Disordered" evidence="1">
    <location>
        <begin position="822"/>
        <end position="860"/>
    </location>
</feature>
<dbReference type="InterPro" id="IPR045153">
    <property type="entry name" value="Est1/Ebs1-like"/>
</dbReference>